<evidence type="ECO:0000256" key="1">
    <source>
        <dbReference type="SAM" id="Phobius"/>
    </source>
</evidence>
<feature type="transmembrane region" description="Helical" evidence="1">
    <location>
        <begin position="202"/>
        <end position="230"/>
    </location>
</feature>
<feature type="transmembrane region" description="Helical" evidence="1">
    <location>
        <begin position="52"/>
        <end position="71"/>
    </location>
</feature>
<dbReference type="KEGG" id="abac:LuPra_00383"/>
<feature type="transmembrane region" description="Helical" evidence="1">
    <location>
        <begin position="251"/>
        <end position="269"/>
    </location>
</feature>
<keyword evidence="1" id="KW-1133">Transmembrane helix</keyword>
<keyword evidence="1" id="KW-0472">Membrane</keyword>
<dbReference type="OrthoDB" id="140980at2"/>
<evidence type="ECO:0000313" key="3">
    <source>
        <dbReference type="Proteomes" id="UP000076079"/>
    </source>
</evidence>
<feature type="transmembrane region" description="Helical" evidence="1">
    <location>
        <begin position="353"/>
        <end position="374"/>
    </location>
</feature>
<feature type="transmembrane region" description="Helical" evidence="1">
    <location>
        <begin position="131"/>
        <end position="155"/>
    </location>
</feature>
<evidence type="ECO:0000313" key="2">
    <source>
        <dbReference type="EMBL" id="AMY07216.1"/>
    </source>
</evidence>
<evidence type="ECO:0008006" key="4">
    <source>
        <dbReference type="Google" id="ProtNLM"/>
    </source>
</evidence>
<feature type="transmembrane region" description="Helical" evidence="1">
    <location>
        <begin position="289"/>
        <end position="309"/>
    </location>
</feature>
<organism evidence="2 3">
    <name type="scientific">Luteitalea pratensis</name>
    <dbReference type="NCBI Taxonomy" id="1855912"/>
    <lineage>
        <taxon>Bacteria</taxon>
        <taxon>Pseudomonadati</taxon>
        <taxon>Acidobacteriota</taxon>
        <taxon>Vicinamibacteria</taxon>
        <taxon>Vicinamibacterales</taxon>
        <taxon>Vicinamibacteraceae</taxon>
        <taxon>Luteitalea</taxon>
    </lineage>
</organism>
<name>A0A143PFL9_LUTPR</name>
<reference evidence="2 3" key="1">
    <citation type="journal article" date="2016" name="Genome Announc.">
        <title>First Complete Genome Sequence of a Subdivision 6 Acidobacterium Strain.</title>
        <authorList>
            <person name="Huang S."/>
            <person name="Vieira S."/>
            <person name="Bunk B."/>
            <person name="Riedel T."/>
            <person name="Sproer C."/>
            <person name="Overmann J."/>
        </authorList>
    </citation>
    <scope>NUCLEOTIDE SEQUENCE [LARGE SCALE GENOMIC DNA]</scope>
    <source>
        <strain evidence="3">DSM 100886 HEG_-6_39</strain>
    </source>
</reference>
<dbReference type="EMBL" id="CP015136">
    <property type="protein sequence ID" value="AMY07216.1"/>
    <property type="molecule type" value="Genomic_DNA"/>
</dbReference>
<protein>
    <recommendedName>
        <fullName evidence="4">Quinol:cytochrome c oxidoreductase quinone-binding subunit 2</fullName>
    </recommendedName>
</protein>
<dbReference type="RefSeq" id="WP_110169194.1">
    <property type="nucleotide sequence ID" value="NZ_CP015136.1"/>
</dbReference>
<accession>A0A143PFL9</accession>
<keyword evidence="1" id="KW-0812">Transmembrane</keyword>
<gene>
    <name evidence="2" type="ORF">LuPra_00383</name>
</gene>
<feature type="transmembrane region" description="Helical" evidence="1">
    <location>
        <begin position="175"/>
        <end position="196"/>
    </location>
</feature>
<keyword evidence="3" id="KW-1185">Reference proteome</keyword>
<dbReference type="AlphaFoldDB" id="A0A143PFL9"/>
<dbReference type="STRING" id="1855912.LuPra_00383"/>
<proteinExistence type="predicted"/>
<dbReference type="PANTHER" id="PTHR43044:SF1">
    <property type="entry name" value="QUINOL:CYTOCHROME C OXIDOREDUCTASE QUINONE-BINDING SUBUNIT 2"/>
    <property type="match status" value="1"/>
</dbReference>
<dbReference type="PATRIC" id="fig|1813736.3.peg.400"/>
<feature type="transmembrane region" description="Helical" evidence="1">
    <location>
        <begin position="23"/>
        <end position="40"/>
    </location>
</feature>
<sequence length="395" mass="43932">MTEPTLNPADFQAPPQIDTMQKVGLGMGLVGLIGLAVGFAGDHAQFYKSYLLAYVFVLGIPIGSLALLMIHHLSGGRWSLALRRTFEASARTIPLMAVLFLPVILGIHDLYEWSHADVVAADPILLHKAPYLNQAGFILRAAGYFAIWSFLAVMLGRWSAQQDSQDFPLDRFNKISGPGVLILSLTVTFASVDWVMSLDPHWFSTIFGLWFLVGMALTALAFSIVVASLLHSNGHVAKALSTDRFHDYGTLLYAFIMLWAYLAYSQFLIVWSANLPEEIPYYLRRFGDGWQGVTLVLVAGHFVLPWLLLLFRSTKRITRRLVTVACLMLVMRFLDVFWLIAPWVKQGAFGVHWMDIAAVFAVLGLWVGAFCYLLKGRAVLPVGDPYLPEALADGH</sequence>
<feature type="transmembrane region" description="Helical" evidence="1">
    <location>
        <begin position="92"/>
        <end position="111"/>
    </location>
</feature>
<feature type="transmembrane region" description="Helical" evidence="1">
    <location>
        <begin position="321"/>
        <end position="341"/>
    </location>
</feature>
<reference evidence="3" key="2">
    <citation type="submission" date="2016-04" db="EMBL/GenBank/DDBJ databases">
        <title>First Complete Genome Sequence of a Subdivision 6 Acidobacterium.</title>
        <authorList>
            <person name="Huang S."/>
            <person name="Vieira S."/>
            <person name="Bunk B."/>
            <person name="Riedel T."/>
            <person name="Sproeer C."/>
            <person name="Overmann J."/>
        </authorList>
    </citation>
    <scope>NUCLEOTIDE SEQUENCE [LARGE SCALE GENOMIC DNA]</scope>
    <source>
        <strain evidence="3">DSM 100886 HEG_-6_39</strain>
    </source>
</reference>
<dbReference type="PANTHER" id="PTHR43044">
    <property type="match status" value="1"/>
</dbReference>
<dbReference type="Proteomes" id="UP000076079">
    <property type="component" value="Chromosome"/>
</dbReference>